<sequence length="21" mass="2454">MPVLNVLCQSWRGSRVVMQLH</sequence>
<reference evidence="1" key="1">
    <citation type="submission" date="1991-04" db="EMBL/GenBank/DDBJ databases">
        <title>Salmonella phage PSP3 is like a member of the P2-like phage group.</title>
        <authorList>
            <person name="Bullas L.R."/>
            <person name="Mostaghimi A.R."/>
            <person name="Rajadas P.T."/>
            <person name="Zuccarelli A.J."/>
        </authorList>
    </citation>
    <scope>NUCLEOTIDE SEQUENCE</scope>
</reference>
<proteinExistence type="predicted"/>
<evidence type="ECO:0000313" key="1">
    <source>
        <dbReference type="EMBL" id="AAA32594.1"/>
    </source>
</evidence>
<name>Q38421_9CAUD</name>
<dbReference type="EMBL" id="M61830">
    <property type="protein sequence ID" value="AAA32594.1"/>
    <property type="molecule type" value="Genomic_DNA"/>
</dbReference>
<accession>Q38421</accession>
<protein>
    <submittedName>
        <fullName evidence="1">Salmonella bacteriophage PSP3 open reading frames</fullName>
    </submittedName>
</protein>
<organism evidence="1">
    <name type="scientific">Eganvirus PsP3</name>
    <dbReference type="NCBI Taxonomy" id="12407"/>
    <lineage>
        <taxon>Viruses</taxon>
        <taxon>Duplodnaviria</taxon>
        <taxon>Heunggongvirae</taxon>
        <taxon>Uroviricota</taxon>
        <taxon>Caudoviricetes</taxon>
        <taxon>Peduoviridae</taxon>
        <taxon>Eganvirus</taxon>
    </lineage>
</organism>